<sequence>MRGGYALYKRSNWHYILSIEQSPGLRHISPKVKNSSIESTHCIVVTMAKNSSTSAQLLLVVLMLLVYVGGILARGGPSTCSPEQQSDCPSIHGR</sequence>
<evidence type="ECO:0000313" key="3">
    <source>
        <dbReference type="EMBL" id="KAG2597653.1"/>
    </source>
</evidence>
<dbReference type="EMBL" id="CM029045">
    <property type="protein sequence ID" value="KAG2597653.1"/>
    <property type="molecule type" value="Genomic_DNA"/>
</dbReference>
<keyword evidence="2" id="KW-0812">Transmembrane</keyword>
<evidence type="ECO:0000256" key="2">
    <source>
        <dbReference type="SAM" id="Phobius"/>
    </source>
</evidence>
<keyword evidence="2" id="KW-1133">Transmembrane helix</keyword>
<protein>
    <submittedName>
        <fullName evidence="3">Uncharacterized protein</fullName>
    </submittedName>
</protein>
<proteinExistence type="predicted"/>
<dbReference type="Proteomes" id="UP000823388">
    <property type="component" value="Chromosome 5K"/>
</dbReference>
<name>A0A8T0SKY4_PANVG</name>
<feature type="compositionally biased region" description="Polar residues" evidence="1">
    <location>
        <begin position="78"/>
        <end position="88"/>
    </location>
</feature>
<keyword evidence="2" id="KW-0472">Membrane</keyword>
<feature type="region of interest" description="Disordered" evidence="1">
    <location>
        <begin position="75"/>
        <end position="94"/>
    </location>
</feature>
<reference evidence="3" key="1">
    <citation type="submission" date="2020-05" db="EMBL/GenBank/DDBJ databases">
        <title>WGS assembly of Panicum virgatum.</title>
        <authorList>
            <person name="Lovell J.T."/>
            <person name="Jenkins J."/>
            <person name="Shu S."/>
            <person name="Juenger T.E."/>
            <person name="Schmutz J."/>
        </authorList>
    </citation>
    <scope>NUCLEOTIDE SEQUENCE</scope>
    <source>
        <strain evidence="3">AP13</strain>
    </source>
</reference>
<accession>A0A8T0SKY4</accession>
<evidence type="ECO:0000313" key="4">
    <source>
        <dbReference type="Proteomes" id="UP000823388"/>
    </source>
</evidence>
<dbReference type="AlphaFoldDB" id="A0A8T0SKY4"/>
<organism evidence="3 4">
    <name type="scientific">Panicum virgatum</name>
    <name type="common">Blackwell switchgrass</name>
    <dbReference type="NCBI Taxonomy" id="38727"/>
    <lineage>
        <taxon>Eukaryota</taxon>
        <taxon>Viridiplantae</taxon>
        <taxon>Streptophyta</taxon>
        <taxon>Embryophyta</taxon>
        <taxon>Tracheophyta</taxon>
        <taxon>Spermatophyta</taxon>
        <taxon>Magnoliopsida</taxon>
        <taxon>Liliopsida</taxon>
        <taxon>Poales</taxon>
        <taxon>Poaceae</taxon>
        <taxon>PACMAD clade</taxon>
        <taxon>Panicoideae</taxon>
        <taxon>Panicodae</taxon>
        <taxon>Paniceae</taxon>
        <taxon>Panicinae</taxon>
        <taxon>Panicum</taxon>
        <taxon>Panicum sect. Hiantes</taxon>
    </lineage>
</organism>
<feature type="transmembrane region" description="Helical" evidence="2">
    <location>
        <begin position="57"/>
        <end position="76"/>
    </location>
</feature>
<comment type="caution">
    <text evidence="3">The sequence shown here is derived from an EMBL/GenBank/DDBJ whole genome shotgun (WGS) entry which is preliminary data.</text>
</comment>
<keyword evidence="4" id="KW-1185">Reference proteome</keyword>
<gene>
    <name evidence="3" type="ORF">PVAP13_5KG247300</name>
</gene>
<evidence type="ECO:0000256" key="1">
    <source>
        <dbReference type="SAM" id="MobiDB-lite"/>
    </source>
</evidence>